<evidence type="ECO:0000313" key="3">
    <source>
        <dbReference type="Proteomes" id="UP000011713"/>
    </source>
</evidence>
<reference evidence="3" key="1">
    <citation type="journal article" date="2010" name="Science">
        <title>Signatures of adaptation to obligate biotrophy in the Hyaloperonospora arabidopsidis genome.</title>
        <authorList>
            <person name="Baxter L."/>
            <person name="Tripathy S."/>
            <person name="Ishaque N."/>
            <person name="Boot N."/>
            <person name="Cabral A."/>
            <person name="Kemen E."/>
            <person name="Thines M."/>
            <person name="Ah-Fong A."/>
            <person name="Anderson R."/>
            <person name="Badejoko W."/>
            <person name="Bittner-Eddy P."/>
            <person name="Boore J.L."/>
            <person name="Chibucos M.C."/>
            <person name="Coates M."/>
            <person name="Dehal P."/>
            <person name="Delehaunty K."/>
            <person name="Dong S."/>
            <person name="Downton P."/>
            <person name="Dumas B."/>
            <person name="Fabro G."/>
            <person name="Fronick C."/>
            <person name="Fuerstenberg S.I."/>
            <person name="Fulton L."/>
            <person name="Gaulin E."/>
            <person name="Govers F."/>
            <person name="Hughes L."/>
            <person name="Humphray S."/>
            <person name="Jiang R.H."/>
            <person name="Judelson H."/>
            <person name="Kamoun S."/>
            <person name="Kyung K."/>
            <person name="Meijer H."/>
            <person name="Minx P."/>
            <person name="Morris P."/>
            <person name="Nelson J."/>
            <person name="Phuntumart V."/>
            <person name="Qutob D."/>
            <person name="Rehmany A."/>
            <person name="Rougon-Cardoso A."/>
            <person name="Ryden P."/>
            <person name="Torto-Alalibo T."/>
            <person name="Studholme D."/>
            <person name="Wang Y."/>
            <person name="Win J."/>
            <person name="Wood J."/>
            <person name="Clifton S.W."/>
            <person name="Rogers J."/>
            <person name="Van den Ackerveken G."/>
            <person name="Jones J.D."/>
            <person name="McDowell J.M."/>
            <person name="Beynon J."/>
            <person name="Tyler B.M."/>
        </authorList>
    </citation>
    <scope>NUCLEOTIDE SEQUENCE [LARGE SCALE GENOMIC DNA]</scope>
    <source>
        <strain evidence="3">Emoy2</strain>
    </source>
</reference>
<keyword evidence="3" id="KW-1185">Reference proteome</keyword>
<feature type="compositionally biased region" description="Low complexity" evidence="1">
    <location>
        <begin position="259"/>
        <end position="277"/>
    </location>
</feature>
<evidence type="ECO:0000313" key="2">
    <source>
        <dbReference type="EnsemblProtists" id="HpaP800745"/>
    </source>
</evidence>
<reference evidence="2" key="2">
    <citation type="submission" date="2015-06" db="UniProtKB">
        <authorList>
            <consortium name="EnsemblProtists"/>
        </authorList>
    </citation>
    <scope>IDENTIFICATION</scope>
    <source>
        <strain evidence="2">Emoy2</strain>
    </source>
</reference>
<dbReference type="InParanoid" id="M4B397"/>
<evidence type="ECO:0000256" key="1">
    <source>
        <dbReference type="SAM" id="MobiDB-lite"/>
    </source>
</evidence>
<organism evidence="2 3">
    <name type="scientific">Hyaloperonospora arabidopsidis (strain Emoy2)</name>
    <name type="common">Downy mildew agent</name>
    <name type="synonym">Peronospora arabidopsidis</name>
    <dbReference type="NCBI Taxonomy" id="559515"/>
    <lineage>
        <taxon>Eukaryota</taxon>
        <taxon>Sar</taxon>
        <taxon>Stramenopiles</taxon>
        <taxon>Oomycota</taxon>
        <taxon>Peronosporomycetes</taxon>
        <taxon>Peronosporales</taxon>
        <taxon>Peronosporaceae</taxon>
        <taxon>Hyaloperonospora</taxon>
    </lineage>
</organism>
<feature type="region of interest" description="Disordered" evidence="1">
    <location>
        <begin position="254"/>
        <end position="286"/>
    </location>
</feature>
<proteinExistence type="predicted"/>
<dbReference type="EnsemblProtists" id="HpaT800745">
    <property type="protein sequence ID" value="HpaP800745"/>
    <property type="gene ID" value="HpaG800745"/>
</dbReference>
<dbReference type="EMBL" id="JH598179">
    <property type="status" value="NOT_ANNOTATED_CDS"/>
    <property type="molecule type" value="Genomic_DNA"/>
</dbReference>
<name>M4B397_HYAAE</name>
<protein>
    <recommendedName>
        <fullName evidence="4">RxLR effector candidate protein</fullName>
    </recommendedName>
</protein>
<sequence length="286" mass="31725">MVLVLLLTPGKRLRIATSCALLLRRSRGYLLRECWIKWTSTGARFKLHRLSRDAGLPCLSWGDACQSCVNNLARAPKEAYSMNDPWWRVRVTQEIYEEIANLQSLYKRAGRSFPDGPSSASDAPCRTARQGPKHQLAVESEAPNYLPRVDTHATGRGKSSDVPSHRGGSTIVPRGSVGHRAHQSMNEAEEKTGSQTGLQVQTDAVSQIERVTCELREDFEHERSRRLGLVDNVTRVSLERERDRSDLAFAQLENEPDTAFSSRRASGSSSGYLSASRGDIRASDSG</sequence>
<dbReference type="HOGENOM" id="CLU_974714_0_0_1"/>
<evidence type="ECO:0008006" key="4">
    <source>
        <dbReference type="Google" id="ProtNLM"/>
    </source>
</evidence>
<dbReference type="Proteomes" id="UP000011713">
    <property type="component" value="Unassembled WGS sequence"/>
</dbReference>
<dbReference type="AlphaFoldDB" id="M4B397"/>
<dbReference type="VEuPathDB" id="FungiDB:HpaG800745"/>
<feature type="compositionally biased region" description="Polar residues" evidence="1">
    <location>
        <begin position="193"/>
        <end position="203"/>
    </location>
</feature>
<accession>M4B397</accession>
<feature type="region of interest" description="Disordered" evidence="1">
    <location>
        <begin position="113"/>
        <end position="203"/>
    </location>
</feature>